<dbReference type="RefSeq" id="WP_345931762.1">
    <property type="nucleotide sequence ID" value="NZ_JBBKTV010000002.1"/>
</dbReference>
<reference evidence="3 4" key="1">
    <citation type="submission" date="2024-03" db="EMBL/GenBank/DDBJ databases">
        <title>High-quality draft genome sequencing of Tistrella sp. BH-R2-4.</title>
        <authorList>
            <person name="Dong C."/>
        </authorList>
    </citation>
    <scope>NUCLEOTIDE SEQUENCE [LARGE SCALE GENOMIC DNA]</scope>
    <source>
        <strain evidence="3 4">BH-R2-4</strain>
    </source>
</reference>
<name>A0ABU9YND4_9PROT</name>
<keyword evidence="4" id="KW-1185">Reference proteome</keyword>
<comment type="caution">
    <text evidence="3">The sequence shown here is derived from an EMBL/GenBank/DDBJ whole genome shotgun (WGS) entry which is preliminary data.</text>
</comment>
<evidence type="ECO:0000313" key="4">
    <source>
        <dbReference type="Proteomes" id="UP001413721"/>
    </source>
</evidence>
<protein>
    <submittedName>
        <fullName evidence="3">RAMP superfamily CRISPR-associated protein</fullName>
    </submittedName>
</protein>
<evidence type="ECO:0000256" key="1">
    <source>
        <dbReference type="ARBA" id="ARBA00023118"/>
    </source>
</evidence>
<dbReference type="Pfam" id="PF03787">
    <property type="entry name" value="RAMPs"/>
    <property type="match status" value="1"/>
</dbReference>
<dbReference type="InterPro" id="IPR005537">
    <property type="entry name" value="RAMP_III_fam"/>
</dbReference>
<dbReference type="Proteomes" id="UP001413721">
    <property type="component" value="Unassembled WGS sequence"/>
</dbReference>
<proteinExistence type="predicted"/>
<sequence>MTHRCRVTIEISLISPFLMQGNEAGSFGIDARSLRDAAGRPVVPADQVKGLMRAGMATLARHRICDSETITRLFGAAPTDGATSQRGAALFADLVTDIGSSADGAHHLTRIRIDEATGSVAAGALADIELVAPPGQEVVFRGHVVLRGTPEDIARDRALLARAWALVPAIGSYKSAGFGMVADGSARLGEATPRPLVPPAADGDAVDDRVVFDITLDRPLLVDTRHTADNIREGATVIPGGVIKGALAEALRRGGCRLDDPAIEHSLSAIRISHAFPMRRQTEPGGDDGGAAESAHDLPLPMSLVSRADGEIRDALLPGRWPEGASRHVGILHDRKPVQFMMDWKDKTWREARDEAGLPSADMPRLERVHTQIGADHTSADKLLFSEVARSHLIGSDPTQHRRWRFEMARNDADPACWARLVAMVAAGLDGVGNNGAHADMTRVTSLSAVRLRGRGAVAEGDGPWAITLVTPAVMAWGDRVAGETALTTHAAYTEYWAEVLPGARLANYYARQRLAGGYQALAHRPFGTHTYYPFILTEPGSVFLIENATAKDIQRRLNTGLPVCRRPGGAPDWTICPFQPANGYGEILLNLVDHDALVEGLYHV</sequence>
<dbReference type="CDD" id="cd09726">
    <property type="entry name" value="RAMP_I_III"/>
    <property type="match status" value="1"/>
</dbReference>
<keyword evidence="1" id="KW-0051">Antiviral defense</keyword>
<dbReference type="EMBL" id="JBBKTW010000007">
    <property type="protein sequence ID" value="MEN2990295.1"/>
    <property type="molecule type" value="Genomic_DNA"/>
</dbReference>
<accession>A0ABU9YND4</accession>
<feature type="domain" description="CRISPR type III-associated protein" evidence="2">
    <location>
        <begin position="11"/>
        <end position="179"/>
    </location>
</feature>
<gene>
    <name evidence="3" type="ORF">WG926_18430</name>
</gene>
<organism evidence="3 4">
    <name type="scientific">Tistrella arctica</name>
    <dbReference type="NCBI Taxonomy" id="3133430"/>
    <lineage>
        <taxon>Bacteria</taxon>
        <taxon>Pseudomonadati</taxon>
        <taxon>Pseudomonadota</taxon>
        <taxon>Alphaproteobacteria</taxon>
        <taxon>Geminicoccales</taxon>
        <taxon>Geminicoccaceae</taxon>
        <taxon>Tistrella</taxon>
    </lineage>
</organism>
<evidence type="ECO:0000259" key="2">
    <source>
        <dbReference type="Pfam" id="PF03787"/>
    </source>
</evidence>
<evidence type="ECO:0000313" key="3">
    <source>
        <dbReference type="EMBL" id="MEN2990295.1"/>
    </source>
</evidence>